<gene>
    <name evidence="1" type="ORF">M8818_000755</name>
</gene>
<accession>A0ACC3SNC1</accession>
<evidence type="ECO:0000313" key="1">
    <source>
        <dbReference type="EMBL" id="KAK8219781.1"/>
    </source>
</evidence>
<evidence type="ECO:0000313" key="2">
    <source>
        <dbReference type="Proteomes" id="UP001320706"/>
    </source>
</evidence>
<dbReference type="Proteomes" id="UP001320706">
    <property type="component" value="Unassembled WGS sequence"/>
</dbReference>
<protein>
    <submittedName>
        <fullName evidence="1">Uncharacterized protein</fullName>
    </submittedName>
</protein>
<comment type="caution">
    <text evidence="1">The sequence shown here is derived from an EMBL/GenBank/DDBJ whole genome shotgun (WGS) entry which is preliminary data.</text>
</comment>
<sequence length="377" mass="41661">MLAFQLPTWRHCRTLHAPASSSIQALPPHDVPPQIPTARPSTPPSPTTAAPQPPLFPSLSLSFLYTTGHNQSPDANTSKAFDMPDDDRERLRQHFLASGDPSTHPARWNDLWASSFLPWDRGTPNPALVDLLSNPPPNTLAAPQLAPPKDAERRVDQKVRRPRALVPGCGRGYDVRLLAACGWDAVGVEASEVAVDEARKAAEAGRGGDGEGEGEGDGDVYRTRDERVGRGSVRFVVGDFFAREWEAEVGVQEEGGWDLVYDYTFLCALPNELRPKWAARMAQLLSPTGRLICLEFPTYKSPSAGGPPWAVRPITYVALLSRPGEEVTYDEEGFVTGVDEEEPERSERGLIRVAHWRPERTHKIGEGTDWISVWRHQ</sequence>
<keyword evidence="2" id="KW-1185">Reference proteome</keyword>
<name>A0ACC3SNC1_9PEZI</name>
<proteinExistence type="predicted"/>
<organism evidence="1 2">
    <name type="scientific">Zalaria obscura</name>
    <dbReference type="NCBI Taxonomy" id="2024903"/>
    <lineage>
        <taxon>Eukaryota</taxon>
        <taxon>Fungi</taxon>
        <taxon>Dikarya</taxon>
        <taxon>Ascomycota</taxon>
        <taxon>Pezizomycotina</taxon>
        <taxon>Dothideomycetes</taxon>
        <taxon>Dothideomycetidae</taxon>
        <taxon>Dothideales</taxon>
        <taxon>Zalariaceae</taxon>
        <taxon>Zalaria</taxon>
    </lineage>
</organism>
<dbReference type="EMBL" id="JAMKPW020000003">
    <property type="protein sequence ID" value="KAK8219781.1"/>
    <property type="molecule type" value="Genomic_DNA"/>
</dbReference>
<reference evidence="1" key="1">
    <citation type="submission" date="2024-02" db="EMBL/GenBank/DDBJ databases">
        <title>Metagenome Assembled Genome of Zalaria obscura JY119.</title>
        <authorList>
            <person name="Vighnesh L."/>
            <person name="Jagadeeshwari U."/>
            <person name="Venkata Ramana C."/>
            <person name="Sasikala C."/>
        </authorList>
    </citation>
    <scope>NUCLEOTIDE SEQUENCE</scope>
    <source>
        <strain evidence="1">JY119</strain>
    </source>
</reference>